<keyword evidence="2 10" id="KW-0813">Transport</keyword>
<dbReference type="Gene3D" id="2.40.170.20">
    <property type="entry name" value="TonB-dependent receptor, beta-barrel domain"/>
    <property type="match status" value="1"/>
</dbReference>
<dbReference type="PROSITE" id="PS52016">
    <property type="entry name" value="TONB_DEPENDENT_REC_3"/>
    <property type="match status" value="1"/>
</dbReference>
<dbReference type="InterPro" id="IPR023996">
    <property type="entry name" value="TonB-dep_OMP_SusC/RagA"/>
</dbReference>
<dbReference type="NCBIfam" id="TIGR04057">
    <property type="entry name" value="SusC_RagA_signa"/>
    <property type="match status" value="1"/>
</dbReference>
<feature type="signal peptide" evidence="12">
    <location>
        <begin position="1"/>
        <end position="32"/>
    </location>
</feature>
<name>A0A3M9MVF3_9BACT</name>
<evidence type="ECO:0000259" key="14">
    <source>
        <dbReference type="Pfam" id="PF07715"/>
    </source>
</evidence>
<dbReference type="RefSeq" id="WP_123133509.1">
    <property type="nucleotide sequence ID" value="NZ_RJJE01000011.1"/>
</dbReference>
<dbReference type="Proteomes" id="UP000271010">
    <property type="component" value="Unassembled WGS sequence"/>
</dbReference>
<dbReference type="InterPro" id="IPR036942">
    <property type="entry name" value="Beta-barrel_TonB_sf"/>
</dbReference>
<sequence>MKRRLRAVMKLPSALLIAALLLTELPNAPVYAHELQKNGSINRSVSISFQKETLESAIRKIKKQTGVLFAYDPESLHLEKLHVPVVSFKDTPLSQVLEKLLTPNKIGYHEVNNTIVLQKMAGQTKEQQRAAQERRVTGQVTDEKGEALTGVTVVLKGTTRGTSTDASGRFTLSIPNGAATLVFSYLGFITQEITSANGEEINIRLQADNQALSEVVVVGYGTQKKIHSTGALSTLEMSTKANQPITDASQALHGVPGLWVNQAGSQPGQDGATIRIRGIGTLNNSDPLVLLDGIEYPISEINPNDIESITVLKDASAAIYGSRAANGVILIKSKMGRVGENNITYSTSFGVQRPTRLPDVLTDPIQYMQMRNQAVLNEGKLIGDYSNEQIEEYRNGMGANPIVYPASDWFDLVLEDGSIQQHNLAFRGGVDKTQYNISLGYMDQKGIFIANDKANRFSLDMKLSTQVTDRLRVGGSVTGNLRQFHEPGYGASTVMSVIMRGLPIFTDTLADGTYGNTWLATPGRNNIENPRMEVQEGTIFRQNQRFLVKLFSEYKLPFDLVYNVDVGYDKHDRFSKDFIPQMYTYNPKTGEERAFNGSAPRVRDWSSNHLNLTLYHTMNWNREFNGKHSFAAMVGSSYVGFDNRSFDAYTEGFFDNQLTDLNAGSTNQVARGQSSKDRLLSYFGRVNYAFRDKYLLEITSRYDGSSRFAPANRWSYFPAISAGWNIHQENFLQNVHQISLLKLRTSWGKMGNQAVPLYSYLSTVNTGSSYQYAFGNTIQPGAAITNYNDPDISWETTTSYNAGLDVLLWQGKFGVTADVFKRRTSGILRPVGIPAQVGNLGGPQKNIGVVDNTGYEVTLTHRNTVGKFSYDVLASVNYVKNEVVDLNGETIISGRRIIKEGYPIDSYYLLQANGYYQNQEEIDYSATVSNAVKPGYIKYRDINRDGKIDGDDRVITGKSMPDYTFSFGINLNYNRFSFNSFFQGVSGISIYPTANLAFPFNNGAGITRDWIGNTWTPETPNARYPLLTTATGGTENFQNSTFWLRDASYLRLQNIQLSYSLPEHLLAKIKIKKLTLFVNGQNLVTWTDFKLWDPEQDIKADNLYDYPMMKTLSTGLNVTF</sequence>
<feature type="domain" description="TonB-dependent receptor-like beta-barrel" evidence="13">
    <location>
        <begin position="513"/>
        <end position="1083"/>
    </location>
</feature>
<keyword evidence="7 10" id="KW-0472">Membrane</keyword>
<dbReference type="EMBL" id="RJJE01000011">
    <property type="protein sequence ID" value="RNI28903.1"/>
    <property type="molecule type" value="Genomic_DNA"/>
</dbReference>
<dbReference type="SUPFAM" id="SSF56935">
    <property type="entry name" value="Porins"/>
    <property type="match status" value="1"/>
</dbReference>
<evidence type="ECO:0000256" key="9">
    <source>
        <dbReference type="ARBA" id="ARBA00023237"/>
    </source>
</evidence>
<proteinExistence type="inferred from homology"/>
<evidence type="ECO:0000256" key="10">
    <source>
        <dbReference type="PROSITE-ProRule" id="PRU01360"/>
    </source>
</evidence>
<keyword evidence="3 10" id="KW-1134">Transmembrane beta strand</keyword>
<dbReference type="Gene3D" id="2.60.40.1120">
    <property type="entry name" value="Carboxypeptidase-like, regulatory domain"/>
    <property type="match status" value="1"/>
</dbReference>
<dbReference type="Pfam" id="PF07715">
    <property type="entry name" value="Plug"/>
    <property type="match status" value="1"/>
</dbReference>
<dbReference type="Gene3D" id="2.170.130.10">
    <property type="entry name" value="TonB-dependent receptor, plug domain"/>
    <property type="match status" value="1"/>
</dbReference>
<evidence type="ECO:0000256" key="2">
    <source>
        <dbReference type="ARBA" id="ARBA00022448"/>
    </source>
</evidence>
<evidence type="ECO:0000313" key="15">
    <source>
        <dbReference type="EMBL" id="RNI28903.1"/>
    </source>
</evidence>
<dbReference type="Pfam" id="PF13715">
    <property type="entry name" value="CarbopepD_reg_2"/>
    <property type="match status" value="1"/>
</dbReference>
<dbReference type="Gene3D" id="3.55.50.30">
    <property type="match status" value="1"/>
</dbReference>
<protein>
    <submittedName>
        <fullName evidence="15">SusC/RagA family TonB-linked outer membrane protein</fullName>
    </submittedName>
</protein>
<dbReference type="GO" id="GO:0009279">
    <property type="term" value="C:cell outer membrane"/>
    <property type="evidence" value="ECO:0007669"/>
    <property type="project" value="UniProtKB-SubCell"/>
</dbReference>
<keyword evidence="4 10" id="KW-0812">Transmembrane</keyword>
<dbReference type="NCBIfam" id="TIGR04056">
    <property type="entry name" value="OMP_RagA_SusC"/>
    <property type="match status" value="1"/>
</dbReference>
<dbReference type="AlphaFoldDB" id="A0A3M9MVF3"/>
<comment type="caution">
    <text evidence="15">The sequence shown here is derived from an EMBL/GenBank/DDBJ whole genome shotgun (WGS) entry which is preliminary data.</text>
</comment>
<evidence type="ECO:0000256" key="6">
    <source>
        <dbReference type="ARBA" id="ARBA00023077"/>
    </source>
</evidence>
<organism evidence="15 16">
    <name type="scientific">Rufibacter immobilis</name>
    <dbReference type="NCBI Taxonomy" id="1348778"/>
    <lineage>
        <taxon>Bacteria</taxon>
        <taxon>Pseudomonadati</taxon>
        <taxon>Bacteroidota</taxon>
        <taxon>Cytophagia</taxon>
        <taxon>Cytophagales</taxon>
        <taxon>Hymenobacteraceae</taxon>
        <taxon>Rufibacter</taxon>
    </lineage>
</organism>
<dbReference type="InterPro" id="IPR023997">
    <property type="entry name" value="TonB-dep_OMP_SusC/RagA_CS"/>
</dbReference>
<keyword evidence="9 10" id="KW-0998">Cell outer membrane</keyword>
<evidence type="ECO:0000256" key="12">
    <source>
        <dbReference type="SAM" id="SignalP"/>
    </source>
</evidence>
<evidence type="ECO:0000256" key="11">
    <source>
        <dbReference type="RuleBase" id="RU003357"/>
    </source>
</evidence>
<accession>A0A3M9MVF3</accession>
<keyword evidence="16" id="KW-1185">Reference proteome</keyword>
<evidence type="ECO:0000256" key="1">
    <source>
        <dbReference type="ARBA" id="ARBA00004571"/>
    </source>
</evidence>
<evidence type="ECO:0000259" key="13">
    <source>
        <dbReference type="Pfam" id="PF00593"/>
    </source>
</evidence>
<dbReference type="Pfam" id="PF00593">
    <property type="entry name" value="TonB_dep_Rec_b-barrel"/>
    <property type="match status" value="1"/>
</dbReference>
<dbReference type="InterPro" id="IPR008969">
    <property type="entry name" value="CarboxyPept-like_regulatory"/>
</dbReference>
<gene>
    <name evidence="15" type="ORF">EFA69_12720</name>
</gene>
<dbReference type="SUPFAM" id="SSF49464">
    <property type="entry name" value="Carboxypeptidase regulatory domain-like"/>
    <property type="match status" value="1"/>
</dbReference>
<keyword evidence="5 12" id="KW-0732">Signal</keyword>
<evidence type="ECO:0000256" key="7">
    <source>
        <dbReference type="ARBA" id="ARBA00023136"/>
    </source>
</evidence>
<evidence type="ECO:0000256" key="8">
    <source>
        <dbReference type="ARBA" id="ARBA00023170"/>
    </source>
</evidence>
<comment type="similarity">
    <text evidence="10 11">Belongs to the TonB-dependent receptor family.</text>
</comment>
<dbReference type="OrthoDB" id="9768177at2"/>
<dbReference type="InterPro" id="IPR012910">
    <property type="entry name" value="Plug_dom"/>
</dbReference>
<dbReference type="InterPro" id="IPR000531">
    <property type="entry name" value="Beta-barrel_TonB"/>
</dbReference>
<dbReference type="PANTHER" id="PTHR30069:SF29">
    <property type="entry name" value="HEMOGLOBIN AND HEMOGLOBIN-HAPTOGLOBIN-BINDING PROTEIN 1-RELATED"/>
    <property type="match status" value="1"/>
</dbReference>
<evidence type="ECO:0000313" key="16">
    <source>
        <dbReference type="Proteomes" id="UP000271010"/>
    </source>
</evidence>
<dbReference type="PANTHER" id="PTHR30069">
    <property type="entry name" value="TONB-DEPENDENT OUTER MEMBRANE RECEPTOR"/>
    <property type="match status" value="1"/>
</dbReference>
<feature type="chain" id="PRO_5018286324" evidence="12">
    <location>
        <begin position="33"/>
        <end position="1120"/>
    </location>
</feature>
<dbReference type="GO" id="GO:0015344">
    <property type="term" value="F:siderophore uptake transmembrane transporter activity"/>
    <property type="evidence" value="ECO:0007669"/>
    <property type="project" value="TreeGrafter"/>
</dbReference>
<keyword evidence="6 11" id="KW-0798">TonB box</keyword>
<evidence type="ECO:0000256" key="5">
    <source>
        <dbReference type="ARBA" id="ARBA00022729"/>
    </source>
</evidence>
<feature type="domain" description="TonB-dependent receptor plug" evidence="14">
    <location>
        <begin position="227"/>
        <end position="328"/>
    </location>
</feature>
<comment type="subcellular location">
    <subcellularLocation>
        <location evidence="1 10">Cell outer membrane</location>
        <topology evidence="1 10">Multi-pass membrane protein</topology>
    </subcellularLocation>
</comment>
<keyword evidence="8" id="KW-0675">Receptor</keyword>
<reference evidence="15 16" key="1">
    <citation type="submission" date="2018-11" db="EMBL/GenBank/DDBJ databases">
        <title>Rufibacter latericius sp. nov., isolated from water in Baiyang Lake.</title>
        <authorList>
            <person name="Yang Y."/>
        </authorList>
    </citation>
    <scope>NUCLEOTIDE SEQUENCE [LARGE SCALE GENOMIC DNA]</scope>
    <source>
        <strain evidence="15 16">MCC P1</strain>
    </source>
</reference>
<evidence type="ECO:0000256" key="3">
    <source>
        <dbReference type="ARBA" id="ARBA00022452"/>
    </source>
</evidence>
<evidence type="ECO:0000256" key="4">
    <source>
        <dbReference type="ARBA" id="ARBA00022692"/>
    </source>
</evidence>
<dbReference type="GO" id="GO:0044718">
    <property type="term" value="P:siderophore transmembrane transport"/>
    <property type="evidence" value="ECO:0007669"/>
    <property type="project" value="TreeGrafter"/>
</dbReference>
<dbReference type="InterPro" id="IPR037066">
    <property type="entry name" value="Plug_dom_sf"/>
</dbReference>
<dbReference type="InterPro" id="IPR039426">
    <property type="entry name" value="TonB-dep_rcpt-like"/>
</dbReference>